<sequence length="249" mass="26688">MARSSAHAGTESGPYGDTWVYESIIGALPGIELSDGEAIALQLVLFEVAVIVLSIGYGIESAILPGTVAVFEAAVGSGAMQRLGRGTRDLDLPQSYRQFLFGSSIEVVLGVLAFVALVTHLFVFDPRGVGMTIIESFLGENPPILVVYLTLLILWDLCYRIGTSWWAAVVALWRSWRYEFDPETASKLRRLDALNAGFGLVQVAMVPFVIDRPVLLIAVGGHVLAVIGVSLAALVTIDEIDVPTAQGNT</sequence>
<organism evidence="2 3">
    <name type="scientific">Haloquadratum walsbyi J07HQW2</name>
    <dbReference type="NCBI Taxonomy" id="1238425"/>
    <lineage>
        <taxon>Archaea</taxon>
        <taxon>Methanobacteriati</taxon>
        <taxon>Methanobacteriota</taxon>
        <taxon>Stenosarchaea group</taxon>
        <taxon>Halobacteria</taxon>
        <taxon>Halobacteriales</taxon>
        <taxon>Haloferacaceae</taxon>
        <taxon>Haloquadratum</taxon>
    </lineage>
</organism>
<dbReference type="RefSeq" id="WP_021055129.1">
    <property type="nucleotide sequence ID" value="NZ_KE356561.1"/>
</dbReference>
<dbReference type="EMBL" id="KE356561">
    <property type="protein sequence ID" value="ERG95655.1"/>
    <property type="molecule type" value="Genomic_DNA"/>
</dbReference>
<dbReference type="Proteomes" id="UP000030710">
    <property type="component" value="Unassembled WGS sequence"/>
</dbReference>
<feature type="transmembrane region" description="Helical" evidence="1">
    <location>
        <begin position="216"/>
        <end position="237"/>
    </location>
</feature>
<name>U1NF12_9EURY</name>
<protein>
    <submittedName>
        <fullName evidence="2">Uncharacterized protein</fullName>
    </submittedName>
</protein>
<keyword evidence="1" id="KW-0812">Transmembrane</keyword>
<dbReference type="eggNOG" id="arCOG04739">
    <property type="taxonomic scope" value="Archaea"/>
</dbReference>
<reference evidence="2 3" key="1">
    <citation type="journal article" date="2013" name="PLoS ONE">
        <title>Assembly-driven community genomics of a hypersaline microbial ecosystem.</title>
        <authorList>
            <person name="Podell S."/>
            <person name="Ugalde J.A."/>
            <person name="Narasingarao P."/>
            <person name="Banfield J.F."/>
            <person name="Heidelberg K.B."/>
            <person name="Allen E.E."/>
        </authorList>
    </citation>
    <scope>NUCLEOTIDE SEQUENCE [LARGE SCALE GENOMIC DNA]</scope>
    <source>
        <strain evidence="3">J07HQW2</strain>
    </source>
</reference>
<dbReference type="InterPro" id="IPR055952">
    <property type="entry name" value="DUF7530"/>
</dbReference>
<feature type="transmembrane region" description="Helical" evidence="1">
    <location>
        <begin position="100"/>
        <end position="124"/>
    </location>
</feature>
<evidence type="ECO:0000313" key="2">
    <source>
        <dbReference type="EMBL" id="ERG95655.1"/>
    </source>
</evidence>
<keyword evidence="1" id="KW-0472">Membrane</keyword>
<proteinExistence type="predicted"/>
<dbReference type="Pfam" id="PF24374">
    <property type="entry name" value="DUF7530"/>
    <property type="match status" value="1"/>
</dbReference>
<accession>U1NF12</accession>
<feature type="transmembrane region" description="Helical" evidence="1">
    <location>
        <begin position="144"/>
        <end position="173"/>
    </location>
</feature>
<gene>
    <name evidence="2" type="ORF">J07HQW2_02115</name>
</gene>
<keyword evidence="1" id="KW-1133">Transmembrane helix</keyword>
<dbReference type="HOGENOM" id="CLU_1187749_0_0_2"/>
<dbReference type="AlphaFoldDB" id="U1NF12"/>
<evidence type="ECO:0000313" key="3">
    <source>
        <dbReference type="Proteomes" id="UP000030710"/>
    </source>
</evidence>
<evidence type="ECO:0000256" key="1">
    <source>
        <dbReference type="SAM" id="Phobius"/>
    </source>
</evidence>